<dbReference type="InterPro" id="IPR002052">
    <property type="entry name" value="DNA_methylase_N6_adenine_CS"/>
</dbReference>
<dbReference type="Proteomes" id="UP000308530">
    <property type="component" value="Chromosome"/>
</dbReference>
<evidence type="ECO:0000313" key="8">
    <source>
        <dbReference type="Proteomes" id="UP000308530"/>
    </source>
</evidence>
<dbReference type="GO" id="GO:0032259">
    <property type="term" value="P:methylation"/>
    <property type="evidence" value="ECO:0007669"/>
    <property type="project" value="UniProtKB-KW"/>
</dbReference>
<evidence type="ECO:0000256" key="5">
    <source>
        <dbReference type="ARBA" id="ARBA00022691"/>
    </source>
</evidence>
<dbReference type="Pfam" id="PF05175">
    <property type="entry name" value="MTS"/>
    <property type="match status" value="1"/>
</dbReference>
<sequence length="338" mass="37153">MSRETLKTIFHPFATGAIPLPPEGSRFLFLGAEAGFVLPDGFKGELTLVQGFRPEYRRLEAARLQPQPSVGDDGYDGALILCDKHKGQNENRVAEALARVRRGGQIVIAGAKDEGILPLRKQLDRLGLQPASLPKYHGVVVWFSAPDDGSAARSALASQTMLVDGRFETKAGMFSHMHVDPGSELLAGRLPSDFDGNAADFGAGWGYLSVMLAERAPGLHRIDLFEANHDALECARSNLARLSPDLHARFFWQDLREEPPKEKYDLVVMNPPFHEGRAAEPSIGETMIRTAADALRSGGELILVANRGLSYEPTLQAHFRQNGETCRNARYKVLWGKK</sequence>
<protein>
    <submittedName>
        <fullName evidence="7">Class I SAM-dependent methyltransferase</fullName>
    </submittedName>
</protein>
<feature type="domain" description="Methyltransferase small" evidence="6">
    <location>
        <begin position="166"/>
        <end position="334"/>
    </location>
</feature>
<dbReference type="RefSeq" id="WP_138286012.1">
    <property type="nucleotide sequence ID" value="NZ_CP058350.1"/>
</dbReference>
<organism evidence="7 8">
    <name type="scientific">Peteryoungia desertarenae</name>
    <dbReference type="NCBI Taxonomy" id="1813451"/>
    <lineage>
        <taxon>Bacteria</taxon>
        <taxon>Pseudomonadati</taxon>
        <taxon>Pseudomonadota</taxon>
        <taxon>Alphaproteobacteria</taxon>
        <taxon>Hyphomicrobiales</taxon>
        <taxon>Rhizobiaceae</taxon>
        <taxon>Peteryoungia</taxon>
    </lineage>
</organism>
<dbReference type="EMBL" id="CP058350">
    <property type="protein sequence ID" value="QLF71285.1"/>
    <property type="molecule type" value="Genomic_DNA"/>
</dbReference>
<dbReference type="PANTHER" id="PTHR47816:SF4">
    <property type="entry name" value="RIBOSOMAL RNA SMALL SUBUNIT METHYLTRANSFERASE C"/>
    <property type="match status" value="1"/>
</dbReference>
<keyword evidence="3 7" id="KW-0489">Methyltransferase</keyword>
<reference evidence="7 8" key="1">
    <citation type="submission" date="2020-06" db="EMBL/GenBank/DDBJ databases">
        <title>Genome sequence of Rhizobium sp strain ADMK78.</title>
        <authorList>
            <person name="Rahi P."/>
        </authorList>
    </citation>
    <scope>NUCLEOTIDE SEQUENCE [LARGE SCALE GENOMIC DNA]</scope>
    <source>
        <strain evidence="7 8">ADMK78</strain>
    </source>
</reference>
<dbReference type="PANTHER" id="PTHR47816">
    <property type="entry name" value="RIBOSOMAL RNA SMALL SUBUNIT METHYLTRANSFERASE C"/>
    <property type="match status" value="1"/>
</dbReference>
<dbReference type="SUPFAM" id="SSF53335">
    <property type="entry name" value="S-adenosyl-L-methionine-dependent methyltransferases"/>
    <property type="match status" value="1"/>
</dbReference>
<proteinExistence type="predicted"/>
<evidence type="ECO:0000256" key="1">
    <source>
        <dbReference type="ARBA" id="ARBA00022490"/>
    </source>
</evidence>
<evidence type="ECO:0000256" key="4">
    <source>
        <dbReference type="ARBA" id="ARBA00022679"/>
    </source>
</evidence>
<keyword evidence="1" id="KW-0963">Cytoplasm</keyword>
<evidence type="ECO:0000256" key="2">
    <source>
        <dbReference type="ARBA" id="ARBA00022552"/>
    </source>
</evidence>
<dbReference type="PROSITE" id="PS00092">
    <property type="entry name" value="N6_MTASE"/>
    <property type="match status" value="1"/>
</dbReference>
<name>A0ABX6QRX3_9HYPH</name>
<evidence type="ECO:0000256" key="3">
    <source>
        <dbReference type="ARBA" id="ARBA00022603"/>
    </source>
</evidence>
<accession>A0ABX6QRX3</accession>
<keyword evidence="2" id="KW-0698">rRNA processing</keyword>
<dbReference type="GO" id="GO:0008168">
    <property type="term" value="F:methyltransferase activity"/>
    <property type="evidence" value="ECO:0007669"/>
    <property type="project" value="UniProtKB-KW"/>
</dbReference>
<dbReference type="CDD" id="cd02440">
    <property type="entry name" value="AdoMet_MTases"/>
    <property type="match status" value="1"/>
</dbReference>
<dbReference type="Gene3D" id="3.40.50.150">
    <property type="entry name" value="Vaccinia Virus protein VP39"/>
    <property type="match status" value="2"/>
</dbReference>
<keyword evidence="8" id="KW-1185">Reference proteome</keyword>
<gene>
    <name evidence="7" type="ORF">FE840_005260</name>
</gene>
<evidence type="ECO:0000313" key="7">
    <source>
        <dbReference type="EMBL" id="QLF71285.1"/>
    </source>
</evidence>
<keyword evidence="4" id="KW-0808">Transferase</keyword>
<dbReference type="InterPro" id="IPR046977">
    <property type="entry name" value="RsmC/RlmG"/>
</dbReference>
<evidence type="ECO:0000259" key="6">
    <source>
        <dbReference type="Pfam" id="PF05175"/>
    </source>
</evidence>
<keyword evidence="5" id="KW-0949">S-adenosyl-L-methionine</keyword>
<dbReference type="InterPro" id="IPR029063">
    <property type="entry name" value="SAM-dependent_MTases_sf"/>
</dbReference>
<dbReference type="InterPro" id="IPR007848">
    <property type="entry name" value="Small_mtfrase_dom"/>
</dbReference>